<organism evidence="6 7">
    <name type="scientific">Methylomarinovum caldicuralii</name>
    <dbReference type="NCBI Taxonomy" id="438856"/>
    <lineage>
        <taxon>Bacteria</taxon>
        <taxon>Pseudomonadati</taxon>
        <taxon>Pseudomonadota</taxon>
        <taxon>Gammaproteobacteria</taxon>
        <taxon>Methylococcales</taxon>
        <taxon>Methylothermaceae</taxon>
        <taxon>Methylomarinovum</taxon>
    </lineage>
</organism>
<dbReference type="GO" id="GO:0005524">
    <property type="term" value="F:ATP binding"/>
    <property type="evidence" value="ECO:0007669"/>
    <property type="project" value="UniProtKB-KW"/>
</dbReference>
<evidence type="ECO:0000313" key="6">
    <source>
        <dbReference type="EMBL" id="BCX80656.1"/>
    </source>
</evidence>
<gene>
    <name evidence="6" type="ORF">MIT9_P0230</name>
</gene>
<dbReference type="Pfam" id="PF14524">
    <property type="entry name" value="Wzt_C"/>
    <property type="match status" value="1"/>
</dbReference>
<dbReference type="InterPro" id="IPR050683">
    <property type="entry name" value="Bact_Polysacc_Export_ATP-bd"/>
</dbReference>
<evidence type="ECO:0000256" key="2">
    <source>
        <dbReference type="ARBA" id="ARBA00022448"/>
    </source>
</evidence>
<reference evidence="7" key="1">
    <citation type="journal article" date="2024" name="Int. J. Syst. Evol. Microbiol.">
        <title>Methylomarinovum tepidoasis sp. nov., a moderately thermophilic methanotroph of the family Methylothermaceae isolated from a deep-sea hydrothermal field.</title>
        <authorList>
            <person name="Hirayama H."/>
            <person name="Takaki Y."/>
            <person name="Abe M."/>
            <person name="Miyazaki M."/>
            <person name="Uematsu K."/>
            <person name="Matsui Y."/>
            <person name="Takai K."/>
        </authorList>
    </citation>
    <scope>NUCLEOTIDE SEQUENCE [LARGE SCALE GENOMIC DNA]</scope>
    <source>
        <strain evidence="7">IT-9</strain>
    </source>
</reference>
<dbReference type="Pfam" id="PF00005">
    <property type="entry name" value="ABC_tran"/>
    <property type="match status" value="1"/>
</dbReference>
<feature type="domain" description="ABC transporter" evidence="5">
    <location>
        <begin position="24"/>
        <end position="244"/>
    </location>
</feature>
<keyword evidence="4 6" id="KW-0067">ATP-binding</keyword>
<evidence type="ECO:0000256" key="4">
    <source>
        <dbReference type="ARBA" id="ARBA00022840"/>
    </source>
</evidence>
<dbReference type="SUPFAM" id="SSF52540">
    <property type="entry name" value="P-loop containing nucleoside triphosphate hydrolases"/>
    <property type="match status" value="1"/>
</dbReference>
<dbReference type="RefSeq" id="WP_317705616.1">
    <property type="nucleotide sequence ID" value="NZ_AP024714.1"/>
</dbReference>
<evidence type="ECO:0000256" key="1">
    <source>
        <dbReference type="ARBA" id="ARBA00005417"/>
    </source>
</evidence>
<comment type="similarity">
    <text evidence="1">Belongs to the ABC transporter superfamily.</text>
</comment>
<accession>A0AAU9CGH7</accession>
<dbReference type="EMBL" id="AP024714">
    <property type="protein sequence ID" value="BCX80656.1"/>
    <property type="molecule type" value="Genomic_DNA"/>
</dbReference>
<dbReference type="GO" id="GO:0016020">
    <property type="term" value="C:membrane"/>
    <property type="evidence" value="ECO:0007669"/>
    <property type="project" value="InterPro"/>
</dbReference>
<dbReference type="InterPro" id="IPR027417">
    <property type="entry name" value="P-loop_NTPase"/>
</dbReference>
<dbReference type="Gene3D" id="2.70.50.60">
    <property type="entry name" value="abc- transporter (atp binding component) like domain"/>
    <property type="match status" value="1"/>
</dbReference>
<evidence type="ECO:0000313" key="7">
    <source>
        <dbReference type="Proteomes" id="UP001321825"/>
    </source>
</evidence>
<name>A0AAU9CGH7_9GAMM</name>
<dbReference type="AlphaFoldDB" id="A0AAU9CGH7"/>
<keyword evidence="7" id="KW-1185">Reference proteome</keyword>
<dbReference type="CDD" id="cd10147">
    <property type="entry name" value="Wzt_C-like"/>
    <property type="match status" value="1"/>
</dbReference>
<dbReference type="InterPro" id="IPR003593">
    <property type="entry name" value="AAA+_ATPase"/>
</dbReference>
<dbReference type="InterPro" id="IPR015860">
    <property type="entry name" value="ABC_transpr_TagH-like"/>
</dbReference>
<dbReference type="Gene3D" id="3.40.50.300">
    <property type="entry name" value="P-loop containing nucleotide triphosphate hydrolases"/>
    <property type="match status" value="1"/>
</dbReference>
<dbReference type="InterPro" id="IPR003439">
    <property type="entry name" value="ABC_transporter-like_ATP-bd"/>
</dbReference>
<evidence type="ECO:0000259" key="5">
    <source>
        <dbReference type="PROSITE" id="PS50893"/>
    </source>
</evidence>
<dbReference type="Proteomes" id="UP001321825">
    <property type="component" value="Chromosome"/>
</dbReference>
<dbReference type="GO" id="GO:0140359">
    <property type="term" value="F:ABC-type transporter activity"/>
    <property type="evidence" value="ECO:0007669"/>
    <property type="project" value="InterPro"/>
</dbReference>
<dbReference type="CDD" id="cd03220">
    <property type="entry name" value="ABC_KpsT_Wzt"/>
    <property type="match status" value="1"/>
</dbReference>
<keyword evidence="2" id="KW-0813">Transport</keyword>
<dbReference type="PANTHER" id="PTHR46743">
    <property type="entry name" value="TEICHOIC ACIDS EXPORT ATP-BINDING PROTEIN TAGH"/>
    <property type="match status" value="1"/>
</dbReference>
<sequence length="403" mass="44473">MTAALTAWNLGKSYRRYARPFDSLLEMCLRQRRHTLFHALAGVSFQLDYGETLGIVGDNGAGKSTLLKILSGTIAPSEGTLETHGRVSAILELGAGFHPEFSGLDNLRLGLALMGLSEAEAEARIPEIIEFSELEAFIHQPVKAYSSGMYVRLAFSLVTGVDPDILIVDEALAVGDAHFQKKCMDRMISFRERGKALLFCSHSLYQVRHLCDRVLWLDHGRMRMLGPVETVVDAYQDHVRRQDRRHPAAAVPPSQTPAALPDVKPAWIEDARLLVPAGAGVPVCETGHPLRLMVEAAPGQVSPEDLHVGVVIRRNDGVACFGASTELDGVSLVPQGRGRLGIVYEIPSLPLLSGEYACDLYLLDRTGVHIYDCRPGQLRFRVRQRGKELGLCWMDHRWLPPQS</sequence>
<evidence type="ECO:0000256" key="3">
    <source>
        <dbReference type="ARBA" id="ARBA00022741"/>
    </source>
</evidence>
<dbReference type="PANTHER" id="PTHR46743:SF2">
    <property type="entry name" value="TEICHOIC ACIDS EXPORT ATP-BINDING PROTEIN TAGH"/>
    <property type="match status" value="1"/>
</dbReference>
<dbReference type="SMART" id="SM00382">
    <property type="entry name" value="AAA"/>
    <property type="match status" value="1"/>
</dbReference>
<dbReference type="PROSITE" id="PS50893">
    <property type="entry name" value="ABC_TRANSPORTER_2"/>
    <property type="match status" value="1"/>
</dbReference>
<dbReference type="GO" id="GO:0016887">
    <property type="term" value="F:ATP hydrolysis activity"/>
    <property type="evidence" value="ECO:0007669"/>
    <property type="project" value="InterPro"/>
</dbReference>
<dbReference type="InterPro" id="IPR029439">
    <property type="entry name" value="Wzt_C"/>
</dbReference>
<protein>
    <submittedName>
        <fullName evidence="6">Lipopolysaccharide transport system ATP-binding protein</fullName>
    </submittedName>
</protein>
<dbReference type="KEGG" id="mcau:MIT9_P0230"/>
<keyword evidence="3" id="KW-0547">Nucleotide-binding</keyword>
<proteinExistence type="inferred from homology"/>